<proteinExistence type="predicted"/>
<dbReference type="PANTHER" id="PTHR13251">
    <property type="entry name" value="EPILEPSY HOLOPROSENCEPHALY CANDIDATE 1/TMEM1"/>
    <property type="match status" value="1"/>
</dbReference>
<evidence type="ECO:0000313" key="1">
    <source>
        <dbReference type="EMBL" id="KAE8726412.1"/>
    </source>
</evidence>
<accession>A0A6A3CGD6</accession>
<gene>
    <name evidence="1" type="ORF">F3Y22_tig00006992pilonHSYRG00050</name>
</gene>
<dbReference type="AlphaFoldDB" id="A0A6A3CGD6"/>
<evidence type="ECO:0000313" key="2">
    <source>
        <dbReference type="Proteomes" id="UP000436088"/>
    </source>
</evidence>
<keyword evidence="2" id="KW-1185">Reference proteome</keyword>
<organism evidence="1 2">
    <name type="scientific">Hibiscus syriacus</name>
    <name type="common">Rose of Sharon</name>
    <dbReference type="NCBI Taxonomy" id="106335"/>
    <lineage>
        <taxon>Eukaryota</taxon>
        <taxon>Viridiplantae</taxon>
        <taxon>Streptophyta</taxon>
        <taxon>Embryophyta</taxon>
        <taxon>Tracheophyta</taxon>
        <taxon>Spermatophyta</taxon>
        <taxon>Magnoliopsida</taxon>
        <taxon>eudicotyledons</taxon>
        <taxon>Gunneridae</taxon>
        <taxon>Pentapetalae</taxon>
        <taxon>rosids</taxon>
        <taxon>malvids</taxon>
        <taxon>Malvales</taxon>
        <taxon>Malvaceae</taxon>
        <taxon>Malvoideae</taxon>
        <taxon>Hibiscus</taxon>
    </lineage>
</organism>
<dbReference type="GO" id="GO:0006891">
    <property type="term" value="P:intra-Golgi vesicle-mediated transport"/>
    <property type="evidence" value="ECO:0007669"/>
    <property type="project" value="TreeGrafter"/>
</dbReference>
<protein>
    <submittedName>
        <fullName evidence="1">TRS130 protein</fullName>
    </submittedName>
</protein>
<comment type="caution">
    <text evidence="1">The sequence shown here is derived from an EMBL/GenBank/DDBJ whole genome shotgun (WGS) entry which is preliminary data.</text>
</comment>
<dbReference type="GO" id="GO:0005829">
    <property type="term" value="C:cytosol"/>
    <property type="evidence" value="ECO:0007669"/>
    <property type="project" value="GOC"/>
</dbReference>
<dbReference type="GO" id="GO:0034498">
    <property type="term" value="P:early endosome to Golgi transport"/>
    <property type="evidence" value="ECO:0007669"/>
    <property type="project" value="TreeGrafter"/>
</dbReference>
<dbReference type="InterPro" id="IPR045126">
    <property type="entry name" value="TRAPPC10/Trs130"/>
</dbReference>
<dbReference type="EMBL" id="VEPZ02000370">
    <property type="protein sequence ID" value="KAE8726412.1"/>
    <property type="molecule type" value="Genomic_DNA"/>
</dbReference>
<name>A0A6A3CGD6_HIBSY</name>
<dbReference type="GO" id="GO:1990071">
    <property type="term" value="C:TRAPPII protein complex"/>
    <property type="evidence" value="ECO:0007669"/>
    <property type="project" value="InterPro"/>
</dbReference>
<dbReference type="PANTHER" id="PTHR13251:SF3">
    <property type="entry name" value="TRAFFICKING PROTEIN PARTICLE COMPLEX SUBUNIT 10"/>
    <property type="match status" value="1"/>
</dbReference>
<sequence length="678" mass="74069">MALCDGDPGTLSVTVWSGFPDDITLDSIGVTLMATYNADEGGKLRNSSATVLKPGRNQITFPLPPQKPGSYVLGVLTDHIGHLTFRSHSFSKGGPADSDDFMSYEKPTQPILKVFKPRPLADLSAAISSALLINETQRIGIIAKPIKYSLKGAVLYIETGPGLMIEESHSIEMESYRNSAQSLADTANSGDAAKDFSPAANKHFEKLCLVNGKIDSPKWTSDVSSILWIPVRAIDDKLAGGSSSGGHDQQNILDRMRIIALKLKTIAFHFSDPFHVSTRIVDQCNDDSLLLQVVTLHSQLNATLSVCDACLDLQSGFIHAGQGNGRPISGSFPLVISSTSKAGLLFRLCLKKRCAEDEDKVQPENILNIRYGISGDRTIGAHPPVATKSNETKDTGRDLTFSSALVLQQPNLNPFLAVGFLPLPSDCLQVGKLVTIKWRVERLKGIEEKRVPQNDSEEVAFNGFGASILTSAIPSFSILCGLFRKKGILDEMLYEIIANSDKWMLAGRKRWHTSLARVVISVLCMPLAAGYIRPPHLWLPDFDEANISCGPIGCHMVCVLPPAPSNIDDCGYRLASSCIAWSTLCQPKQVGGLGLWDIQVFSIALLDKQIWCFIRSPGSLVNHVLSAKYFPSGDVFDARLRPRPSFAWRGPFHTMNNLKDGFHWQPSINSLVPIHNAR</sequence>
<dbReference type="Proteomes" id="UP000436088">
    <property type="component" value="Unassembled WGS sequence"/>
</dbReference>
<reference evidence="1" key="1">
    <citation type="submission" date="2019-09" db="EMBL/GenBank/DDBJ databases">
        <title>Draft genome information of white flower Hibiscus syriacus.</title>
        <authorList>
            <person name="Kim Y.-M."/>
        </authorList>
    </citation>
    <scope>NUCLEOTIDE SEQUENCE [LARGE SCALE GENOMIC DNA]</scope>
    <source>
        <strain evidence="1">YM2019G1</strain>
    </source>
</reference>